<accession>A0A4P9YSI0</accession>
<dbReference type="PANTHER" id="PTHR47845">
    <property type="entry name" value="NUCLEAR SPECKLE SPLICING REGULATORY PROTEIN 1 HOMOLOG"/>
    <property type="match status" value="1"/>
</dbReference>
<feature type="compositionally biased region" description="Low complexity" evidence="3">
    <location>
        <begin position="72"/>
        <end position="91"/>
    </location>
</feature>
<evidence type="ECO:0000256" key="3">
    <source>
        <dbReference type="SAM" id="MobiDB-lite"/>
    </source>
</evidence>
<evidence type="ECO:0000313" key="6">
    <source>
        <dbReference type="Proteomes" id="UP000278143"/>
    </source>
</evidence>
<dbReference type="InterPro" id="IPR053246">
    <property type="entry name" value="NS_splicing_regulatory_protein"/>
</dbReference>
<dbReference type="Proteomes" id="UP000278143">
    <property type="component" value="Unassembled WGS sequence"/>
</dbReference>
<dbReference type="AlphaFoldDB" id="A0A4P9YSI0"/>
<feature type="region of interest" description="Disordered" evidence="3">
    <location>
        <begin position="1"/>
        <end position="164"/>
    </location>
</feature>
<evidence type="ECO:0000313" key="5">
    <source>
        <dbReference type="EMBL" id="RKP22312.1"/>
    </source>
</evidence>
<dbReference type="InterPro" id="IPR018612">
    <property type="entry name" value="NSRP1_N"/>
</dbReference>
<keyword evidence="6" id="KW-1185">Reference proteome</keyword>
<feature type="domain" description="Nuclear speckle splicing regulatory protein 1 N-terminal" evidence="4">
    <location>
        <begin position="89"/>
        <end position="125"/>
    </location>
</feature>
<organism evidence="5 6">
    <name type="scientific">Syncephalis pseudoplumigaleata</name>
    <dbReference type="NCBI Taxonomy" id="1712513"/>
    <lineage>
        <taxon>Eukaryota</taxon>
        <taxon>Fungi</taxon>
        <taxon>Fungi incertae sedis</taxon>
        <taxon>Zoopagomycota</taxon>
        <taxon>Zoopagomycotina</taxon>
        <taxon>Zoopagomycetes</taxon>
        <taxon>Zoopagales</taxon>
        <taxon>Piptocephalidaceae</taxon>
        <taxon>Syncephalis</taxon>
    </lineage>
</organism>
<proteinExistence type="inferred from homology"/>
<dbReference type="GO" id="GO:0000381">
    <property type="term" value="P:regulation of alternative mRNA splicing, via spliceosome"/>
    <property type="evidence" value="ECO:0007669"/>
    <property type="project" value="InterPro"/>
</dbReference>
<gene>
    <name evidence="5" type="ORF">SYNPS1DRAFT_32109</name>
</gene>
<keyword evidence="2" id="KW-0175">Coiled coil</keyword>
<comment type="similarity">
    <text evidence="1">Belongs to the NSRP1 family.</text>
</comment>
<dbReference type="Pfam" id="PF09745">
    <property type="entry name" value="NSRP1_N"/>
    <property type="match status" value="1"/>
</dbReference>
<name>A0A4P9YSI0_9FUNG</name>
<dbReference type="EMBL" id="KZ992271">
    <property type="protein sequence ID" value="RKP22312.1"/>
    <property type="molecule type" value="Genomic_DNA"/>
</dbReference>
<dbReference type="PANTHER" id="PTHR47845:SF1">
    <property type="entry name" value="NUCLEAR SPECKLE SPLICING REGULATORY PROTEIN 1 HOMOLOG"/>
    <property type="match status" value="1"/>
</dbReference>
<evidence type="ECO:0000259" key="4">
    <source>
        <dbReference type="Pfam" id="PF09745"/>
    </source>
</evidence>
<feature type="compositionally biased region" description="Basic and acidic residues" evidence="3">
    <location>
        <begin position="108"/>
        <end position="124"/>
    </location>
</feature>
<dbReference type="OrthoDB" id="446635at2759"/>
<evidence type="ECO:0000256" key="1">
    <source>
        <dbReference type="ARBA" id="ARBA00010126"/>
    </source>
</evidence>
<protein>
    <recommendedName>
        <fullName evidence="4">Nuclear speckle splicing regulatory protein 1 N-terminal domain-containing protein</fullName>
    </recommendedName>
</protein>
<feature type="compositionally biased region" description="Acidic residues" evidence="3">
    <location>
        <begin position="39"/>
        <end position="62"/>
    </location>
</feature>
<reference evidence="6" key="1">
    <citation type="journal article" date="2018" name="Nat. Microbiol.">
        <title>Leveraging single-cell genomics to expand the fungal tree of life.</title>
        <authorList>
            <person name="Ahrendt S.R."/>
            <person name="Quandt C.A."/>
            <person name="Ciobanu D."/>
            <person name="Clum A."/>
            <person name="Salamov A."/>
            <person name="Andreopoulos B."/>
            <person name="Cheng J.F."/>
            <person name="Woyke T."/>
            <person name="Pelin A."/>
            <person name="Henrissat B."/>
            <person name="Reynolds N.K."/>
            <person name="Benny G.L."/>
            <person name="Smith M.E."/>
            <person name="James T.Y."/>
            <person name="Grigoriev I.V."/>
        </authorList>
    </citation>
    <scope>NUCLEOTIDE SEQUENCE [LARGE SCALE GENOMIC DNA]</scope>
    <source>
        <strain evidence="6">Benny S71-1</strain>
    </source>
</reference>
<evidence type="ECO:0000256" key="2">
    <source>
        <dbReference type="ARBA" id="ARBA00023054"/>
    </source>
</evidence>
<sequence length="164" mass="18384">MSLSFGLNLATGKKRGGQLADKARRPGQNKQRNVFGDASSDDDDTAYYDDDDDGDNKEEEEDKATGKDQRAAQQRVNRDLQQQQQQASKAHGQAEEDASIYAYDEVYDDMKAAERQQRQKHDTQDPALHGRSYALGRDTEEGFAARGRAQDSAGARGRRQCIRR</sequence>